<comment type="catalytic activity">
    <reaction evidence="8">
        <text>(9Z)-octadecenoyl-CoA + H2O = S-(9Z-octadecenoyl)-4'-phosphopantetheine + adenosine 3',5'-bisphosphate + 2 H(+)</text>
        <dbReference type="Rhea" id="RHEA:65564"/>
        <dbReference type="ChEBI" id="CHEBI:15377"/>
        <dbReference type="ChEBI" id="CHEBI:15378"/>
        <dbReference type="ChEBI" id="CHEBI:57387"/>
        <dbReference type="ChEBI" id="CHEBI:58343"/>
        <dbReference type="ChEBI" id="CHEBI:156553"/>
    </reaction>
</comment>
<feature type="transmembrane region" description="Helical" evidence="9">
    <location>
        <begin position="20"/>
        <end position="41"/>
    </location>
</feature>
<keyword evidence="6" id="KW-0443">Lipid metabolism</keyword>
<dbReference type="Proteomes" id="UP001219355">
    <property type="component" value="Chromosome 1"/>
</dbReference>
<keyword evidence="10" id="KW-0808">Transferase</keyword>
<dbReference type="PANTHER" id="PTHR23129:SF0">
    <property type="entry name" value="ACYL-COENZYME A DIPHOSPHATASE FITM2"/>
    <property type="match status" value="1"/>
</dbReference>
<comment type="catalytic activity">
    <reaction evidence="8">
        <text>hexadecanoyl-CoA + H2O = S-hexadecanoyl-4'-phosphopantetheine + adenosine 3',5'-bisphosphate + 2 H(+)</text>
        <dbReference type="Rhea" id="RHEA:50032"/>
        <dbReference type="ChEBI" id="CHEBI:15377"/>
        <dbReference type="ChEBI" id="CHEBI:15378"/>
        <dbReference type="ChEBI" id="CHEBI:57379"/>
        <dbReference type="ChEBI" id="CHEBI:58343"/>
        <dbReference type="ChEBI" id="CHEBI:132018"/>
    </reaction>
</comment>
<dbReference type="EC" id="3.6.1.-" evidence="8"/>
<comment type="similarity">
    <text evidence="8">Belongs to the FIT family. Fungal FIT2B/SCS3 subfamily.</text>
</comment>
<evidence type="ECO:0000256" key="2">
    <source>
        <dbReference type="ARBA" id="ARBA00022692"/>
    </source>
</evidence>
<protein>
    <recommendedName>
        <fullName evidence="8">Acyl-coenzyme A diphosphatase SCS3</fullName>
        <ecNumber evidence="8">3.6.1.-</ecNumber>
    </recommendedName>
    <alternativeName>
        <fullName evidence="8">FIT family protein SCS3</fullName>
    </alternativeName>
</protein>
<feature type="transmembrane region" description="Helical" evidence="9">
    <location>
        <begin position="84"/>
        <end position="103"/>
    </location>
</feature>
<dbReference type="EMBL" id="CP120627">
    <property type="protein sequence ID" value="WEW55295.1"/>
    <property type="molecule type" value="Genomic_DNA"/>
</dbReference>
<reference evidence="10" key="1">
    <citation type="submission" date="2023-03" db="EMBL/GenBank/DDBJ databases">
        <title>Emydomyces testavorans Genome Sequence.</title>
        <authorList>
            <person name="Hoyer L."/>
        </authorList>
    </citation>
    <scope>NUCLEOTIDE SEQUENCE</scope>
    <source>
        <strain evidence="10">16-2883</strain>
    </source>
</reference>
<feature type="active site" evidence="8">
    <location>
        <position position="192"/>
    </location>
</feature>
<feature type="transmembrane region" description="Helical" evidence="9">
    <location>
        <begin position="189"/>
        <end position="208"/>
    </location>
</feature>
<keyword evidence="8" id="KW-0594">Phospholipid biosynthesis</keyword>
<proteinExistence type="inferred from homology"/>
<dbReference type="GO" id="GO:0005789">
    <property type="term" value="C:endoplasmic reticulum membrane"/>
    <property type="evidence" value="ECO:0007669"/>
    <property type="project" value="UniProtKB-SubCell"/>
</dbReference>
<evidence type="ECO:0000256" key="7">
    <source>
        <dbReference type="ARBA" id="ARBA00023136"/>
    </source>
</evidence>
<dbReference type="GO" id="GO:0140042">
    <property type="term" value="P:lipid droplet formation"/>
    <property type="evidence" value="ECO:0007669"/>
    <property type="project" value="UniProtKB-UniRule"/>
</dbReference>
<evidence type="ECO:0000256" key="4">
    <source>
        <dbReference type="ARBA" id="ARBA00022824"/>
    </source>
</evidence>
<keyword evidence="5 8" id="KW-1133">Transmembrane helix</keyword>
<comment type="subcellular location">
    <subcellularLocation>
        <location evidence="1 8">Endoplasmic reticulum membrane</location>
        <topology evidence="1 8">Multi-pass membrane protein</topology>
    </subcellularLocation>
</comment>
<evidence type="ECO:0000256" key="5">
    <source>
        <dbReference type="ARBA" id="ARBA00022989"/>
    </source>
</evidence>
<keyword evidence="10" id="KW-0548">Nucleotidyltransferase</keyword>
<comment type="function">
    <text evidence="8">Fatty acyl-coenzyme A (CoA) diphosphatase that hydrolyzes fatty acyl-CoA to yield acyl-4'-phosphopantetheine and adenosine 3',5'-bisphosphate. Preferentially hydrolyzes unsaturated long-chain acyl-CoA substrates in the endoplasmic reticulum (ER) lumen. This catalytic activity is required for maintaining ER structure and for lipid droplets (LDs) biogenesis, which are lipid storage organelles involved in maintaining lipid and energy homeostasis. May directly bind to diacylglycerol (DAGs) and triacylglycerol, which is also important for LD biogenesis. May support directional budding of nacent LDs from the ER into the cytosol by reducing DAG levels at sites of LD formation. May play a role in the regulation of cell morphology and cytoskeletal organization. Involved in phospholipid biosynthesis.</text>
</comment>
<dbReference type="InterPro" id="IPR019388">
    <property type="entry name" value="FIT"/>
</dbReference>
<sequence length="307" mass="33853">MTLAPEPVCGRTVCPSHSHLPAVSLVIYPATLVLASFFSLISPTARPLTPNLTSATTVPDHPPIDVNYFARKGNIFNVYFVKVGWLWTTLAFLSILLTQPGFVTRRLDPNERLRKVWQATFRYVLVTLAWILTTQWCFGPAIIDRSFTATGGRCERIRTTGVNEPISDSVMTAVACKMANGTWQGGHDVSGHVFMLVLASAFLIFELLGSGASTNDKADARVKNKDGTSTEMVKDENNQHPAARMSRIFAWAVAGLSWWMLLMTGIWFHTLLEKTSGLIIALAAVYTIYILPRTVPSWRSIVGIPGL</sequence>
<evidence type="ECO:0000256" key="8">
    <source>
        <dbReference type="HAMAP-Rule" id="MF_03231"/>
    </source>
</evidence>
<organism evidence="10 11">
    <name type="scientific">Emydomyces testavorans</name>
    <dbReference type="NCBI Taxonomy" id="2070801"/>
    <lineage>
        <taxon>Eukaryota</taxon>
        <taxon>Fungi</taxon>
        <taxon>Dikarya</taxon>
        <taxon>Ascomycota</taxon>
        <taxon>Pezizomycotina</taxon>
        <taxon>Eurotiomycetes</taxon>
        <taxon>Eurotiomycetidae</taxon>
        <taxon>Onygenales</taxon>
        <taxon>Nannizziopsiaceae</taxon>
        <taxon>Emydomyces</taxon>
    </lineage>
</organism>
<evidence type="ECO:0000313" key="11">
    <source>
        <dbReference type="Proteomes" id="UP001219355"/>
    </source>
</evidence>
<feature type="transmembrane region" description="Helical" evidence="9">
    <location>
        <begin position="123"/>
        <end position="143"/>
    </location>
</feature>
<feature type="transmembrane region" description="Helical" evidence="9">
    <location>
        <begin position="275"/>
        <end position="291"/>
    </location>
</feature>
<evidence type="ECO:0000256" key="9">
    <source>
        <dbReference type="SAM" id="Phobius"/>
    </source>
</evidence>
<keyword evidence="11" id="KW-1185">Reference proteome</keyword>
<evidence type="ECO:0000256" key="3">
    <source>
        <dbReference type="ARBA" id="ARBA00022801"/>
    </source>
</evidence>
<dbReference type="GO" id="GO:0010945">
    <property type="term" value="F:coenzyme A diphosphatase activity"/>
    <property type="evidence" value="ECO:0007669"/>
    <property type="project" value="InterPro"/>
</dbReference>
<dbReference type="GO" id="GO:0008654">
    <property type="term" value="P:phospholipid biosynthetic process"/>
    <property type="evidence" value="ECO:0007669"/>
    <property type="project" value="UniProtKB-KW"/>
</dbReference>
<keyword evidence="4 8" id="KW-0256">Endoplasmic reticulum</keyword>
<dbReference type="Pfam" id="PF10261">
    <property type="entry name" value="FIT"/>
    <property type="match status" value="1"/>
</dbReference>
<evidence type="ECO:0000313" key="10">
    <source>
        <dbReference type="EMBL" id="WEW55295.1"/>
    </source>
</evidence>
<comment type="catalytic activity">
    <reaction evidence="8">
        <text>an acyl-CoA + H2O = an acyl-4'-phosphopantetheine + adenosine 3',5'-bisphosphate + 2 H(+)</text>
        <dbReference type="Rhea" id="RHEA:50044"/>
        <dbReference type="ChEBI" id="CHEBI:15377"/>
        <dbReference type="ChEBI" id="CHEBI:15378"/>
        <dbReference type="ChEBI" id="CHEBI:58342"/>
        <dbReference type="ChEBI" id="CHEBI:58343"/>
        <dbReference type="ChEBI" id="CHEBI:132023"/>
    </reaction>
</comment>
<gene>
    <name evidence="8" type="primary">SCS3</name>
    <name evidence="8" type="synonym">FIT2B</name>
    <name evidence="10" type="ORF">PRK78_000724</name>
</gene>
<evidence type="ECO:0000256" key="1">
    <source>
        <dbReference type="ARBA" id="ARBA00004477"/>
    </source>
</evidence>
<dbReference type="InterPro" id="IPR046400">
    <property type="entry name" value="SCS3"/>
</dbReference>
<dbReference type="AlphaFoldDB" id="A0AAF0DC11"/>
<keyword evidence="7 8" id="KW-0472">Membrane</keyword>
<accession>A0AAF0DC11</accession>
<name>A0AAF0DC11_9EURO</name>
<keyword evidence="3 8" id="KW-0378">Hydrolase</keyword>
<keyword evidence="2 8" id="KW-0812">Transmembrane</keyword>
<keyword evidence="8" id="KW-1208">Phospholipid metabolism</keyword>
<keyword evidence="8" id="KW-0444">Lipid biosynthesis</keyword>
<evidence type="ECO:0000256" key="6">
    <source>
        <dbReference type="ARBA" id="ARBA00023098"/>
    </source>
</evidence>
<dbReference type="PANTHER" id="PTHR23129">
    <property type="entry name" value="ACYL-COENZYME A DIPHOSPHATASE FITM2"/>
    <property type="match status" value="1"/>
</dbReference>
<feature type="transmembrane region" description="Helical" evidence="9">
    <location>
        <begin position="248"/>
        <end position="269"/>
    </location>
</feature>
<dbReference type="HAMAP" id="MF_03231">
    <property type="entry name" value="SCS3"/>
    <property type="match status" value="1"/>
</dbReference>
<comment type="catalytic activity">
    <reaction evidence="8">
        <text>(5Z,8Z,11Z,14Z)-eicosatetraenoyl-CoA + H2O = S-(5Z,8Z,11Z,14Z-eicosatetraenoyl)-4'-phosphopantetheine + adenosine 3',5'-bisphosphate + 2 H(+)</text>
        <dbReference type="Rhea" id="RHEA:65568"/>
        <dbReference type="ChEBI" id="CHEBI:15377"/>
        <dbReference type="ChEBI" id="CHEBI:15378"/>
        <dbReference type="ChEBI" id="CHEBI:57368"/>
        <dbReference type="ChEBI" id="CHEBI:58343"/>
        <dbReference type="ChEBI" id="CHEBI:156554"/>
    </reaction>
</comment>
<feature type="active site" evidence="8">
    <location>
        <position position="269"/>
    </location>
</feature>
<dbReference type="GO" id="GO:0016779">
    <property type="term" value="F:nucleotidyltransferase activity"/>
    <property type="evidence" value="ECO:0007669"/>
    <property type="project" value="UniProtKB-KW"/>
</dbReference>